<dbReference type="GO" id="GO:0006782">
    <property type="term" value="P:protoporphyrinogen IX biosynthetic process"/>
    <property type="evidence" value="ECO:0007669"/>
    <property type="project" value="UniProtKB-UniPathway"/>
</dbReference>
<protein>
    <recommendedName>
        <fullName evidence="4">hydroxymethylbilane synthase</fullName>
        <ecNumber evidence="4">2.5.1.61</ecNumber>
    </recommendedName>
    <alternativeName>
        <fullName evidence="9">Hydroxymethylbilane synthase</fullName>
    </alternativeName>
    <alternativeName>
        <fullName evidence="8">Pre-uroporphyrinogen synthase</fullName>
    </alternativeName>
</protein>
<evidence type="ECO:0000256" key="1">
    <source>
        <dbReference type="ARBA" id="ARBA00001916"/>
    </source>
</evidence>
<dbReference type="PRINTS" id="PR00151">
    <property type="entry name" value="PORPHBDMNASE"/>
</dbReference>
<dbReference type="Proteomes" id="UP000019484">
    <property type="component" value="Unassembled WGS sequence"/>
</dbReference>
<evidence type="ECO:0000256" key="8">
    <source>
        <dbReference type="ARBA" id="ARBA00030685"/>
    </source>
</evidence>
<reference evidence="12 13" key="1">
    <citation type="submission" date="2013-03" db="EMBL/GenBank/DDBJ databases">
        <title>The Genome Sequence of Capronia coronata CBS 617.96.</title>
        <authorList>
            <consortium name="The Broad Institute Genomics Platform"/>
            <person name="Cuomo C."/>
            <person name="de Hoog S."/>
            <person name="Gorbushina A."/>
            <person name="Walker B."/>
            <person name="Young S.K."/>
            <person name="Zeng Q."/>
            <person name="Gargeya S."/>
            <person name="Fitzgerald M."/>
            <person name="Haas B."/>
            <person name="Abouelleil A."/>
            <person name="Allen A.W."/>
            <person name="Alvarado L."/>
            <person name="Arachchi H.M."/>
            <person name="Berlin A.M."/>
            <person name="Chapman S.B."/>
            <person name="Gainer-Dewar J."/>
            <person name="Goldberg J."/>
            <person name="Griggs A."/>
            <person name="Gujja S."/>
            <person name="Hansen M."/>
            <person name="Howarth C."/>
            <person name="Imamovic A."/>
            <person name="Ireland A."/>
            <person name="Larimer J."/>
            <person name="McCowan C."/>
            <person name="Murphy C."/>
            <person name="Pearson M."/>
            <person name="Poon T.W."/>
            <person name="Priest M."/>
            <person name="Roberts A."/>
            <person name="Saif S."/>
            <person name="Shea T."/>
            <person name="Sisk P."/>
            <person name="Sykes S."/>
            <person name="Wortman J."/>
            <person name="Nusbaum C."/>
            <person name="Birren B."/>
        </authorList>
    </citation>
    <scope>NUCLEOTIDE SEQUENCE [LARGE SCALE GENOMIC DNA]</scope>
    <source>
        <strain evidence="12 13">CBS 617.96</strain>
    </source>
</reference>
<dbReference type="PIRSF" id="PIRSF001438">
    <property type="entry name" value="4pyrrol_synth_OHMeBilane_synth"/>
    <property type="match status" value="1"/>
</dbReference>
<dbReference type="GO" id="GO:0004418">
    <property type="term" value="F:hydroxymethylbilane synthase activity"/>
    <property type="evidence" value="ECO:0007669"/>
    <property type="project" value="UniProtKB-EC"/>
</dbReference>
<evidence type="ECO:0000313" key="13">
    <source>
        <dbReference type="Proteomes" id="UP000019484"/>
    </source>
</evidence>
<feature type="domain" description="Porphobilinogen deaminase N-terminal" evidence="10">
    <location>
        <begin position="26"/>
        <end position="240"/>
    </location>
</feature>
<dbReference type="eggNOG" id="KOG2892">
    <property type="taxonomic scope" value="Eukaryota"/>
</dbReference>
<keyword evidence="5" id="KW-0808">Transferase</keyword>
<dbReference type="AlphaFoldDB" id="W9YSE1"/>
<dbReference type="RefSeq" id="XP_007720051.1">
    <property type="nucleotide sequence ID" value="XM_007721861.1"/>
</dbReference>
<dbReference type="Pfam" id="PF01379">
    <property type="entry name" value="Porphobil_deam"/>
    <property type="match status" value="1"/>
</dbReference>
<dbReference type="STRING" id="1182541.W9YSE1"/>
<dbReference type="SUPFAM" id="SSF53850">
    <property type="entry name" value="Periplasmic binding protein-like II"/>
    <property type="match status" value="1"/>
</dbReference>
<dbReference type="Gene3D" id="3.40.190.10">
    <property type="entry name" value="Periplasmic binding protein-like II"/>
    <property type="match status" value="2"/>
</dbReference>
<dbReference type="PANTHER" id="PTHR11557">
    <property type="entry name" value="PORPHOBILINOGEN DEAMINASE"/>
    <property type="match status" value="1"/>
</dbReference>
<evidence type="ECO:0000256" key="5">
    <source>
        <dbReference type="ARBA" id="ARBA00022679"/>
    </source>
</evidence>
<dbReference type="PANTHER" id="PTHR11557:SF0">
    <property type="entry name" value="PORPHOBILINOGEN DEAMINASE"/>
    <property type="match status" value="1"/>
</dbReference>
<evidence type="ECO:0000256" key="4">
    <source>
        <dbReference type="ARBA" id="ARBA00012655"/>
    </source>
</evidence>
<evidence type="ECO:0000313" key="12">
    <source>
        <dbReference type="EMBL" id="EXJ95822.1"/>
    </source>
</evidence>
<dbReference type="Gene3D" id="3.30.160.40">
    <property type="entry name" value="Porphobilinogen deaminase, C-terminal domain"/>
    <property type="match status" value="1"/>
</dbReference>
<evidence type="ECO:0000259" key="10">
    <source>
        <dbReference type="Pfam" id="PF01379"/>
    </source>
</evidence>
<keyword evidence="7" id="KW-0627">Porphyrin biosynthesis</keyword>
<dbReference type="EMBL" id="AMWN01000001">
    <property type="protein sequence ID" value="EXJ95822.1"/>
    <property type="molecule type" value="Genomic_DNA"/>
</dbReference>
<gene>
    <name evidence="12" type="ORF">A1O1_00946</name>
</gene>
<accession>W9YSE1</accession>
<evidence type="ECO:0000256" key="3">
    <source>
        <dbReference type="ARBA" id="ARBA00005638"/>
    </source>
</evidence>
<dbReference type="HOGENOM" id="CLU_019704_0_2_1"/>
<comment type="cofactor">
    <cofactor evidence="1">
        <name>dipyrromethane</name>
        <dbReference type="ChEBI" id="CHEBI:60342"/>
    </cofactor>
</comment>
<comment type="pathway">
    <text evidence="2">Porphyrin-containing compound metabolism; protoporphyrin-IX biosynthesis; coproporphyrinogen-III from 5-aminolevulinate: step 2/4.</text>
</comment>
<keyword evidence="6" id="KW-0350">Heme biosynthesis</keyword>
<organism evidence="12 13">
    <name type="scientific">Capronia coronata CBS 617.96</name>
    <dbReference type="NCBI Taxonomy" id="1182541"/>
    <lineage>
        <taxon>Eukaryota</taxon>
        <taxon>Fungi</taxon>
        <taxon>Dikarya</taxon>
        <taxon>Ascomycota</taxon>
        <taxon>Pezizomycotina</taxon>
        <taxon>Eurotiomycetes</taxon>
        <taxon>Chaetothyriomycetidae</taxon>
        <taxon>Chaetothyriales</taxon>
        <taxon>Herpotrichiellaceae</taxon>
        <taxon>Capronia</taxon>
    </lineage>
</organism>
<evidence type="ECO:0000256" key="2">
    <source>
        <dbReference type="ARBA" id="ARBA00004735"/>
    </source>
</evidence>
<dbReference type="UniPathway" id="UPA00251">
    <property type="reaction ID" value="UER00319"/>
</dbReference>
<dbReference type="InterPro" id="IPR036803">
    <property type="entry name" value="Porphobilinogen_deaminase_C_sf"/>
</dbReference>
<dbReference type="SUPFAM" id="SSF54782">
    <property type="entry name" value="Porphobilinogen deaminase (hydroxymethylbilane synthase), C-terminal domain"/>
    <property type="match status" value="1"/>
</dbReference>
<evidence type="ECO:0000256" key="9">
    <source>
        <dbReference type="ARBA" id="ARBA00033064"/>
    </source>
</evidence>
<dbReference type="EC" id="2.5.1.61" evidence="4"/>
<dbReference type="OrthoDB" id="564646at2759"/>
<dbReference type="NCBIfam" id="TIGR00212">
    <property type="entry name" value="hemC"/>
    <property type="match status" value="1"/>
</dbReference>
<keyword evidence="13" id="KW-1185">Reference proteome</keyword>
<dbReference type="InterPro" id="IPR000860">
    <property type="entry name" value="HemC"/>
</dbReference>
<sequence>MTTISVVQGENTSVEIGSQSPETIFNIGTRKSPLALAQTDLVVKGLASAFPDQVFVTKARDTAAGDVDTTTAVKDMAVKNIWSHELESLLVEGKYDLIVHSLKDVPTNLPEGCEIGAVLAREDPRDAFVIKAGRTPCKIEDLPAGSVIGTSSVRRTAQIASLYPHLRVENMRGSLHTRLAKLDKEDSPFAGLILAAAGLIRINLDHRITQFLESKSGGMLYAVSQGAIGVENRSPDERVQKMLSAIDHRETHLATATERSLLRVLEGGCSAPLGVETSWVKDEAGQTVLRLKSNVISTDGKQKSEVDMTEVVTSKDDAVAFGTKAAEELLRRGADKILAQIKAKVPTTAADLGE</sequence>
<evidence type="ECO:0000256" key="6">
    <source>
        <dbReference type="ARBA" id="ARBA00023133"/>
    </source>
</evidence>
<dbReference type="Pfam" id="PF03900">
    <property type="entry name" value="Porphobil_deamC"/>
    <property type="match status" value="1"/>
</dbReference>
<dbReference type="InterPro" id="IPR022419">
    <property type="entry name" value="Porphobilin_deaminase_cofac_BS"/>
</dbReference>
<dbReference type="InterPro" id="IPR022418">
    <property type="entry name" value="Porphobilinogen_deaminase_C"/>
</dbReference>
<feature type="domain" description="Porphobilinogen deaminase C-terminal" evidence="11">
    <location>
        <begin position="256"/>
        <end position="330"/>
    </location>
</feature>
<comment type="similarity">
    <text evidence="3">Belongs to the HMBS family.</text>
</comment>
<proteinExistence type="inferred from homology"/>
<dbReference type="PROSITE" id="PS00533">
    <property type="entry name" value="PORPHOBILINOGEN_DEAM"/>
    <property type="match status" value="1"/>
</dbReference>
<name>W9YSE1_9EURO</name>
<evidence type="ECO:0000259" key="11">
    <source>
        <dbReference type="Pfam" id="PF03900"/>
    </source>
</evidence>
<comment type="caution">
    <text evidence="12">The sequence shown here is derived from an EMBL/GenBank/DDBJ whole genome shotgun (WGS) entry which is preliminary data.</text>
</comment>
<dbReference type="GeneID" id="19155850"/>
<evidence type="ECO:0000256" key="7">
    <source>
        <dbReference type="ARBA" id="ARBA00023244"/>
    </source>
</evidence>
<dbReference type="InterPro" id="IPR022417">
    <property type="entry name" value="Porphobilin_deaminase_N"/>
</dbReference>
<dbReference type="GO" id="GO:0005737">
    <property type="term" value="C:cytoplasm"/>
    <property type="evidence" value="ECO:0007669"/>
    <property type="project" value="TreeGrafter"/>
</dbReference>
<dbReference type="FunFam" id="3.40.190.10:FF:000005">
    <property type="entry name" value="Porphobilinogen deaminase"/>
    <property type="match status" value="1"/>
</dbReference>